<organism evidence="1 2">
    <name type="scientific">Gossypium australe</name>
    <dbReference type="NCBI Taxonomy" id="47621"/>
    <lineage>
        <taxon>Eukaryota</taxon>
        <taxon>Viridiplantae</taxon>
        <taxon>Streptophyta</taxon>
        <taxon>Embryophyta</taxon>
        <taxon>Tracheophyta</taxon>
        <taxon>Spermatophyta</taxon>
        <taxon>Magnoliopsida</taxon>
        <taxon>eudicotyledons</taxon>
        <taxon>Gunneridae</taxon>
        <taxon>Pentapetalae</taxon>
        <taxon>rosids</taxon>
        <taxon>malvids</taxon>
        <taxon>Malvales</taxon>
        <taxon>Malvaceae</taxon>
        <taxon>Malvoideae</taxon>
        <taxon>Gossypium</taxon>
    </lineage>
</organism>
<name>A0A5B6WTY3_9ROSI</name>
<dbReference type="OrthoDB" id="3341476at2759"/>
<protein>
    <submittedName>
        <fullName evidence="1">Ty3-gypsy retrotransposon protein</fullName>
    </submittedName>
</protein>
<comment type="caution">
    <text evidence="1">The sequence shown here is derived from an EMBL/GenBank/DDBJ whole genome shotgun (WGS) entry which is preliminary data.</text>
</comment>
<reference evidence="2" key="1">
    <citation type="journal article" date="2019" name="Plant Biotechnol. J.">
        <title>Genome sequencing of the Australian wild diploid species Gossypium australe highlights disease resistance and delayed gland morphogenesis.</title>
        <authorList>
            <person name="Cai Y."/>
            <person name="Cai X."/>
            <person name="Wang Q."/>
            <person name="Wang P."/>
            <person name="Zhang Y."/>
            <person name="Cai C."/>
            <person name="Xu Y."/>
            <person name="Wang K."/>
            <person name="Zhou Z."/>
            <person name="Wang C."/>
            <person name="Geng S."/>
            <person name="Li B."/>
            <person name="Dong Q."/>
            <person name="Hou Y."/>
            <person name="Wang H."/>
            <person name="Ai P."/>
            <person name="Liu Z."/>
            <person name="Yi F."/>
            <person name="Sun M."/>
            <person name="An G."/>
            <person name="Cheng J."/>
            <person name="Zhang Y."/>
            <person name="Shi Q."/>
            <person name="Xie Y."/>
            <person name="Shi X."/>
            <person name="Chang Y."/>
            <person name="Huang F."/>
            <person name="Chen Y."/>
            <person name="Hong S."/>
            <person name="Mi L."/>
            <person name="Sun Q."/>
            <person name="Zhang L."/>
            <person name="Zhou B."/>
            <person name="Peng R."/>
            <person name="Zhang X."/>
            <person name="Liu F."/>
        </authorList>
    </citation>
    <scope>NUCLEOTIDE SEQUENCE [LARGE SCALE GENOMIC DNA]</scope>
    <source>
        <strain evidence="2">cv. PA1801</strain>
    </source>
</reference>
<proteinExistence type="predicted"/>
<evidence type="ECO:0000313" key="2">
    <source>
        <dbReference type="Proteomes" id="UP000325315"/>
    </source>
</evidence>
<sequence length="91" mass="10769">MTQKKLNLRQHRWLELLKDYDLIIGYHPGLVENAHTTEFNTSDNDNLYFHSRLCVPNDAEVKQDILHKAHSSVYSIHLGNNKMYNDLKQIY</sequence>
<dbReference type="AlphaFoldDB" id="A0A5B6WTY3"/>
<gene>
    <name evidence="1" type="ORF">EPI10_006414</name>
</gene>
<accession>A0A5B6WTY3</accession>
<dbReference type="Gene3D" id="1.10.340.70">
    <property type="match status" value="1"/>
</dbReference>
<dbReference type="EMBL" id="SMMG02000002">
    <property type="protein sequence ID" value="KAA3484325.1"/>
    <property type="molecule type" value="Genomic_DNA"/>
</dbReference>
<evidence type="ECO:0000313" key="1">
    <source>
        <dbReference type="EMBL" id="KAA3484325.1"/>
    </source>
</evidence>
<dbReference type="Proteomes" id="UP000325315">
    <property type="component" value="Unassembled WGS sequence"/>
</dbReference>
<keyword evidence="2" id="KW-1185">Reference proteome</keyword>